<dbReference type="Gene3D" id="1.25.40.10">
    <property type="entry name" value="Tetratricopeptide repeat domain"/>
    <property type="match status" value="3"/>
</dbReference>
<dbReference type="InterPro" id="IPR036890">
    <property type="entry name" value="HATPase_C_sf"/>
</dbReference>
<feature type="transmembrane region" description="Helical" evidence="9">
    <location>
        <begin position="21"/>
        <end position="43"/>
    </location>
</feature>
<dbReference type="SUPFAM" id="SSF47384">
    <property type="entry name" value="Homodimeric domain of signal transducing histidine kinase"/>
    <property type="match status" value="1"/>
</dbReference>
<evidence type="ECO:0000256" key="3">
    <source>
        <dbReference type="ARBA" id="ARBA00022553"/>
    </source>
</evidence>
<dbReference type="PROSITE" id="PS50005">
    <property type="entry name" value="TPR"/>
    <property type="match status" value="1"/>
</dbReference>
<feature type="coiled-coil region" evidence="8">
    <location>
        <begin position="429"/>
        <end position="472"/>
    </location>
</feature>
<dbReference type="InterPro" id="IPR011990">
    <property type="entry name" value="TPR-like_helical_dom_sf"/>
</dbReference>
<evidence type="ECO:0000256" key="1">
    <source>
        <dbReference type="ARBA" id="ARBA00000085"/>
    </source>
</evidence>
<feature type="domain" description="Histidine kinase" evidence="10">
    <location>
        <begin position="521"/>
        <end position="736"/>
    </location>
</feature>
<dbReference type="InterPro" id="IPR003594">
    <property type="entry name" value="HATPase_dom"/>
</dbReference>
<evidence type="ECO:0000256" key="8">
    <source>
        <dbReference type="SAM" id="Coils"/>
    </source>
</evidence>
<keyword evidence="3" id="KW-0597">Phosphoprotein</keyword>
<comment type="caution">
    <text evidence="11">The sequence shown here is derived from an EMBL/GenBank/DDBJ whole genome shotgun (WGS) entry which is preliminary data.</text>
</comment>
<dbReference type="PRINTS" id="PR00344">
    <property type="entry name" value="BCTRLSENSOR"/>
</dbReference>
<dbReference type="SUPFAM" id="SSF55874">
    <property type="entry name" value="ATPase domain of HSP90 chaperone/DNA topoisomerase II/histidine kinase"/>
    <property type="match status" value="1"/>
</dbReference>
<evidence type="ECO:0000256" key="4">
    <source>
        <dbReference type="ARBA" id="ARBA00022679"/>
    </source>
</evidence>
<dbReference type="InterPro" id="IPR004358">
    <property type="entry name" value="Sig_transdc_His_kin-like_C"/>
</dbReference>
<evidence type="ECO:0000259" key="10">
    <source>
        <dbReference type="PROSITE" id="PS50109"/>
    </source>
</evidence>
<keyword evidence="8" id="KW-0175">Coiled coil</keyword>
<dbReference type="Pfam" id="PF02518">
    <property type="entry name" value="HATPase_c"/>
    <property type="match status" value="1"/>
</dbReference>
<dbReference type="PANTHER" id="PTHR45453:SF1">
    <property type="entry name" value="PHOSPHATE REGULON SENSOR PROTEIN PHOR"/>
    <property type="match status" value="1"/>
</dbReference>
<dbReference type="PROSITE" id="PS50109">
    <property type="entry name" value="HIS_KIN"/>
    <property type="match status" value="1"/>
</dbReference>
<evidence type="ECO:0000313" key="12">
    <source>
        <dbReference type="Proteomes" id="UP001157134"/>
    </source>
</evidence>
<dbReference type="Proteomes" id="UP001157134">
    <property type="component" value="Unassembled WGS sequence"/>
</dbReference>
<protein>
    <recommendedName>
        <fullName evidence="2">histidine kinase</fullName>
        <ecNumber evidence="2">2.7.13.3</ecNumber>
    </recommendedName>
</protein>
<evidence type="ECO:0000256" key="6">
    <source>
        <dbReference type="ARBA" id="ARBA00023012"/>
    </source>
</evidence>
<dbReference type="EC" id="2.7.13.3" evidence="2"/>
<evidence type="ECO:0000256" key="7">
    <source>
        <dbReference type="PROSITE-ProRule" id="PRU00339"/>
    </source>
</evidence>
<dbReference type="SMART" id="SM00028">
    <property type="entry name" value="TPR"/>
    <property type="match status" value="6"/>
</dbReference>
<dbReference type="Gene3D" id="1.10.287.130">
    <property type="match status" value="1"/>
</dbReference>
<evidence type="ECO:0000256" key="5">
    <source>
        <dbReference type="ARBA" id="ARBA00022777"/>
    </source>
</evidence>
<keyword evidence="12" id="KW-1185">Reference proteome</keyword>
<dbReference type="InterPro" id="IPR005467">
    <property type="entry name" value="His_kinase_dom"/>
</dbReference>
<evidence type="ECO:0000313" key="11">
    <source>
        <dbReference type="EMBL" id="GLX85993.1"/>
    </source>
</evidence>
<dbReference type="Gene3D" id="3.30.565.10">
    <property type="entry name" value="Histidine kinase-like ATPase, C-terminal domain"/>
    <property type="match status" value="1"/>
</dbReference>
<dbReference type="InterPro" id="IPR036097">
    <property type="entry name" value="HisK_dim/P_sf"/>
</dbReference>
<reference evidence="11 12" key="1">
    <citation type="submission" date="2023-03" db="EMBL/GenBank/DDBJ databases">
        <title>Thalassotalea loyana LMG 22536T draft genome sequence.</title>
        <authorList>
            <person name="Sawabe T."/>
        </authorList>
    </citation>
    <scope>NUCLEOTIDE SEQUENCE [LARGE SCALE GENOMIC DNA]</scope>
    <source>
        <strain evidence="11 12">LMG 22536</strain>
    </source>
</reference>
<dbReference type="PANTHER" id="PTHR45453">
    <property type="entry name" value="PHOSPHATE REGULON SENSOR PROTEIN PHOR"/>
    <property type="match status" value="1"/>
</dbReference>
<comment type="catalytic activity">
    <reaction evidence="1">
        <text>ATP + protein L-histidine = ADP + protein N-phospho-L-histidine.</text>
        <dbReference type="EC" id="2.7.13.3"/>
    </reaction>
</comment>
<dbReference type="EMBL" id="BSSV01000004">
    <property type="protein sequence ID" value="GLX85993.1"/>
    <property type="molecule type" value="Genomic_DNA"/>
</dbReference>
<dbReference type="CDD" id="cd00082">
    <property type="entry name" value="HisKA"/>
    <property type="match status" value="1"/>
</dbReference>
<dbReference type="Pfam" id="PF13181">
    <property type="entry name" value="TPR_8"/>
    <property type="match status" value="2"/>
</dbReference>
<evidence type="ECO:0000256" key="2">
    <source>
        <dbReference type="ARBA" id="ARBA00012438"/>
    </source>
</evidence>
<gene>
    <name evidence="11" type="ORF">tloyanaT_22450</name>
</gene>
<keyword evidence="9" id="KW-0812">Transmembrane</keyword>
<dbReference type="SMART" id="SM00388">
    <property type="entry name" value="HisKA"/>
    <property type="match status" value="1"/>
</dbReference>
<dbReference type="SMART" id="SM00387">
    <property type="entry name" value="HATPase_c"/>
    <property type="match status" value="1"/>
</dbReference>
<dbReference type="InterPro" id="IPR050351">
    <property type="entry name" value="BphY/WalK/GraS-like"/>
</dbReference>
<organism evidence="11 12">
    <name type="scientific">Thalassotalea loyana</name>
    <dbReference type="NCBI Taxonomy" id="280483"/>
    <lineage>
        <taxon>Bacteria</taxon>
        <taxon>Pseudomonadati</taxon>
        <taxon>Pseudomonadota</taxon>
        <taxon>Gammaproteobacteria</taxon>
        <taxon>Alteromonadales</taxon>
        <taxon>Colwelliaceae</taxon>
        <taxon>Thalassotalea</taxon>
    </lineage>
</organism>
<accession>A0ABQ6HD28</accession>
<dbReference type="RefSeq" id="WP_284298582.1">
    <property type="nucleotide sequence ID" value="NZ_BSSV01000004.1"/>
</dbReference>
<keyword evidence="4" id="KW-0808">Transferase</keyword>
<dbReference type="InterPro" id="IPR003661">
    <property type="entry name" value="HisK_dim/P_dom"/>
</dbReference>
<proteinExistence type="predicted"/>
<dbReference type="InterPro" id="IPR019734">
    <property type="entry name" value="TPR_rpt"/>
</dbReference>
<name>A0ABQ6HD28_9GAMM</name>
<feature type="repeat" description="TPR" evidence="7">
    <location>
        <begin position="234"/>
        <end position="267"/>
    </location>
</feature>
<feature type="transmembrane region" description="Helical" evidence="9">
    <location>
        <begin position="473"/>
        <end position="494"/>
    </location>
</feature>
<sequence>MVQVIVSHYLKRLLTTIKNAISFRLMVALFSVISFGTFAQAAVDITTELAQIDAATPENEQKLREMLKFVDGDDAVLVKLRLARSYRKSSQADKAKLIVDELLVNIDDLPIELQIKVHVSNAQYFRATNQYAKAVEVMEKYALPLAEPDSPQLGILYQHTGVFYRLQMKLLDAKEYYFKALDKYQISQDEEGEAEIYGNLGVLYASEGDLVLAAEYQIRSMRYFEERNDVGALAGNYFSLAELYYKSQQYDESLAYYFKALEFDLKLNSMQDVGYDYHRIGSIYLKQGLLDEATRYTEKAANIFVKHSAPQVLARAYLQLAKIATQQELNTERLLYIDLAEQAALESGAEHQLGLVWRAYGQYFFDTEQNVEAKDYFERALAITQKKGLLEGQLREHELLSQVYNKLDEPNEAFEHLSAAYDLKQQLDSEQRINELERHKRDINLLQEQVKVAKLEEQRHKAEQQIVEQRSTMIVIVFIAALILVFLVLAIYLLGQRRKIALLRAKLYEDALSQKNQLLADVSHELRTPLTALKLQVDSLRYHLVDDVDLSYQKLSTKITDLNHLISDIYELALSDVEGFSFNKHPVDVIPLLSAWSSEFAGEVKAQNLTWTSQFTVEHAVVNIDIDRIKQVFANVVSNSIKYTDKPGMVDLNVAIKGKEIVCVVQDTAPSVDEDELDKIFERLYRVEKSRNRKTGGSGLGLAICRNIINAHQGNISAKKGRLGGIAIVIKLPIYDGK</sequence>
<dbReference type="Pfam" id="PF00512">
    <property type="entry name" value="HisKA"/>
    <property type="match status" value="1"/>
</dbReference>
<keyword evidence="9" id="KW-0472">Membrane</keyword>
<keyword evidence="9" id="KW-1133">Transmembrane helix</keyword>
<evidence type="ECO:0000256" key="9">
    <source>
        <dbReference type="SAM" id="Phobius"/>
    </source>
</evidence>
<keyword evidence="7" id="KW-0802">TPR repeat</keyword>
<keyword evidence="6" id="KW-0902">Two-component regulatory system</keyword>
<keyword evidence="5" id="KW-0418">Kinase</keyword>
<dbReference type="SUPFAM" id="SSF48452">
    <property type="entry name" value="TPR-like"/>
    <property type="match status" value="2"/>
</dbReference>